<evidence type="ECO:0000313" key="6">
    <source>
        <dbReference type="Ensembl" id="ENSSFAP00005016513.1"/>
    </source>
</evidence>
<accession>A0A672GCE9</accession>
<dbReference type="InParanoid" id="A0A672GCE9"/>
<dbReference type="SUPFAM" id="SSF50814">
    <property type="entry name" value="Lipocalins"/>
    <property type="match status" value="1"/>
</dbReference>
<evidence type="ECO:0000256" key="2">
    <source>
        <dbReference type="ARBA" id="ARBA00022525"/>
    </source>
</evidence>
<dbReference type="InterPro" id="IPR012674">
    <property type="entry name" value="Calycin"/>
</dbReference>
<dbReference type="Proteomes" id="UP000472267">
    <property type="component" value="Chromosome 6"/>
</dbReference>
<proteinExistence type="predicted"/>
<evidence type="ECO:0000256" key="5">
    <source>
        <dbReference type="SAM" id="SignalP"/>
    </source>
</evidence>
<organism evidence="6 7">
    <name type="scientific">Salarias fasciatus</name>
    <name type="common">Jewelled blenny</name>
    <name type="synonym">Blennius fasciatus</name>
    <dbReference type="NCBI Taxonomy" id="181472"/>
    <lineage>
        <taxon>Eukaryota</taxon>
        <taxon>Metazoa</taxon>
        <taxon>Chordata</taxon>
        <taxon>Craniata</taxon>
        <taxon>Vertebrata</taxon>
        <taxon>Euteleostomi</taxon>
        <taxon>Actinopterygii</taxon>
        <taxon>Neopterygii</taxon>
        <taxon>Teleostei</taxon>
        <taxon>Neoteleostei</taxon>
        <taxon>Acanthomorphata</taxon>
        <taxon>Ovalentaria</taxon>
        <taxon>Blenniimorphae</taxon>
        <taxon>Blenniiformes</taxon>
        <taxon>Blennioidei</taxon>
        <taxon>Blenniidae</taxon>
        <taxon>Salariinae</taxon>
        <taxon>Salarias</taxon>
    </lineage>
</organism>
<evidence type="ECO:0000256" key="1">
    <source>
        <dbReference type="ARBA" id="ARBA00004613"/>
    </source>
</evidence>
<comment type="subcellular location">
    <subcellularLocation>
        <location evidence="1">Secreted</location>
    </subcellularLocation>
</comment>
<evidence type="ECO:0000256" key="3">
    <source>
        <dbReference type="ARBA" id="ARBA00022729"/>
    </source>
</evidence>
<sequence length="211" mass="24031">MLVAAGAITLLHLLSVSLSAPLGCEELLRPSIPVGPHHLEGRWALVGGSLSNPEHLQRFRERGSVAVDFFGNSNETDMSYTRSMRSKEEECSYSSYNITLEGSGFSFRGEGKRNYTANFLSTCPDCLLMHLTHQLEKRQHLYLFSRRRELEPFEMDHFTLQVGCLNMSSPAVMDPTKELCPEKDWKFSLPEEAHTEKLKEKVFFNKILVVF</sequence>
<dbReference type="PANTHER" id="PTHR11967">
    <property type="entry name" value="ALPHA-1-ACID GLYCOPROTEIN"/>
    <property type="match status" value="1"/>
</dbReference>
<keyword evidence="4" id="KW-0325">Glycoprotein</keyword>
<dbReference type="PANTHER" id="PTHR11967:SF2">
    <property type="entry name" value="ALPHA-1-ACID GLYCOPROTEIN 1"/>
    <property type="match status" value="1"/>
</dbReference>
<dbReference type="OMA" id="CNVESGK"/>
<protein>
    <submittedName>
        <fullName evidence="6">Uncharacterized protein</fullName>
    </submittedName>
</protein>
<evidence type="ECO:0000313" key="7">
    <source>
        <dbReference type="Proteomes" id="UP000472267"/>
    </source>
</evidence>
<feature type="signal peptide" evidence="5">
    <location>
        <begin position="1"/>
        <end position="19"/>
    </location>
</feature>
<feature type="chain" id="PRO_5025451807" evidence="5">
    <location>
        <begin position="20"/>
        <end position="211"/>
    </location>
</feature>
<dbReference type="AlphaFoldDB" id="A0A672GCE9"/>
<keyword evidence="3 5" id="KW-0732">Signal</keyword>
<dbReference type="Pfam" id="PF11032">
    <property type="entry name" value="ApoM"/>
    <property type="match status" value="1"/>
</dbReference>
<dbReference type="InterPro" id="IPR022734">
    <property type="entry name" value="ApoM"/>
</dbReference>
<keyword evidence="7" id="KW-1185">Reference proteome</keyword>
<dbReference type="GO" id="GO:0005576">
    <property type="term" value="C:extracellular region"/>
    <property type="evidence" value="ECO:0007669"/>
    <property type="project" value="UniProtKB-SubCell"/>
</dbReference>
<reference evidence="6" key="3">
    <citation type="submission" date="2025-09" db="UniProtKB">
        <authorList>
            <consortium name="Ensembl"/>
        </authorList>
    </citation>
    <scope>IDENTIFICATION</scope>
</reference>
<keyword evidence="2" id="KW-0964">Secreted</keyword>
<dbReference type="Gene3D" id="2.40.128.20">
    <property type="match status" value="1"/>
</dbReference>
<reference evidence="6" key="2">
    <citation type="submission" date="2025-08" db="UniProtKB">
        <authorList>
            <consortium name="Ensembl"/>
        </authorList>
    </citation>
    <scope>IDENTIFICATION</scope>
</reference>
<name>A0A672GCE9_SALFA</name>
<dbReference type="Ensembl" id="ENSSFAT00005017163.1">
    <property type="protein sequence ID" value="ENSSFAP00005016513.1"/>
    <property type="gene ID" value="ENSSFAG00005008760.1"/>
</dbReference>
<evidence type="ECO:0000256" key="4">
    <source>
        <dbReference type="ARBA" id="ARBA00023180"/>
    </source>
</evidence>
<reference evidence="6" key="1">
    <citation type="submission" date="2019-06" db="EMBL/GenBank/DDBJ databases">
        <authorList>
            <consortium name="Wellcome Sanger Institute Data Sharing"/>
        </authorList>
    </citation>
    <scope>NUCLEOTIDE SEQUENCE [LARGE SCALE GENOMIC DNA]</scope>
</reference>